<dbReference type="Gene3D" id="3.40.50.300">
    <property type="entry name" value="P-loop containing nucleotide triphosphate hydrolases"/>
    <property type="match status" value="1"/>
</dbReference>
<dbReference type="InterPro" id="IPR027417">
    <property type="entry name" value="P-loop_NTPase"/>
</dbReference>
<dbReference type="EMBL" id="VMFD01000068">
    <property type="protein sequence ID" value="TSC65069.1"/>
    <property type="molecule type" value="Genomic_DNA"/>
</dbReference>
<gene>
    <name evidence="1" type="ORF">CEO22_620</name>
</gene>
<reference evidence="1 2" key="1">
    <citation type="submission" date="2017-08" db="EMBL/GenBank/DDBJ databases">
        <title>Mechanisms for carbon and nitrogen cycling indicate functional differentiation within the Candidate Phyla Radiation.</title>
        <authorList>
            <person name="Danczak R.E."/>
            <person name="Johnston M.D."/>
            <person name="Kenah C."/>
            <person name="Slattery M."/>
            <person name="Wrighton K.C."/>
            <person name="Wilkins M.J."/>
        </authorList>
    </citation>
    <scope>NUCLEOTIDE SEQUENCE [LARGE SCALE GENOMIC DNA]</scope>
    <source>
        <strain evidence="1">Gr01-1014_85</strain>
    </source>
</reference>
<evidence type="ECO:0000313" key="2">
    <source>
        <dbReference type="Proteomes" id="UP000316253"/>
    </source>
</evidence>
<dbReference type="AlphaFoldDB" id="A0A554J9N4"/>
<evidence type="ECO:0000313" key="1">
    <source>
        <dbReference type="EMBL" id="TSC65069.1"/>
    </source>
</evidence>
<sequence>MKLIFIYGPPAVGKLTIAQAISETTGYPLLHNHLTVDLLIKILPFGSPEFHTALEKIRLDIIEAAAQASVPGLIMTFVYEKGVDDQFIQKLLQTVTNNNGEIRFIQLTASLETLKARVANESRLNHRKLNSVEKLEKALAQSDLISSIDFVQNEIIDTTNITETEVISKTMKRISF</sequence>
<dbReference type="SUPFAM" id="SSF52540">
    <property type="entry name" value="P-loop containing nucleoside triphosphate hydrolases"/>
    <property type="match status" value="1"/>
</dbReference>
<organism evidence="1 2">
    <name type="scientific">Candidatus Berkelbacteria bacterium Gr01-1014_85</name>
    <dbReference type="NCBI Taxonomy" id="2017150"/>
    <lineage>
        <taxon>Bacteria</taxon>
        <taxon>Candidatus Berkelbacteria</taxon>
    </lineage>
</organism>
<protein>
    <recommendedName>
        <fullName evidence="3">Shikimate kinase</fullName>
    </recommendedName>
</protein>
<accession>A0A554J9N4</accession>
<name>A0A554J9N4_9BACT</name>
<dbReference type="Proteomes" id="UP000316253">
    <property type="component" value="Unassembled WGS sequence"/>
</dbReference>
<comment type="caution">
    <text evidence="1">The sequence shown here is derived from an EMBL/GenBank/DDBJ whole genome shotgun (WGS) entry which is preliminary data.</text>
</comment>
<evidence type="ECO:0008006" key="3">
    <source>
        <dbReference type="Google" id="ProtNLM"/>
    </source>
</evidence>
<proteinExistence type="predicted"/>